<evidence type="ECO:0000256" key="2">
    <source>
        <dbReference type="ARBA" id="ARBA00022475"/>
    </source>
</evidence>
<evidence type="ECO:0000256" key="1">
    <source>
        <dbReference type="ARBA" id="ARBA00004651"/>
    </source>
</evidence>
<dbReference type="RefSeq" id="WP_309041177.1">
    <property type="nucleotide sequence ID" value="NZ_CP133395.1"/>
</dbReference>
<feature type="transmembrane region" description="Helical" evidence="7">
    <location>
        <begin position="73"/>
        <end position="91"/>
    </location>
</feature>
<keyword evidence="5 7" id="KW-1133">Transmembrane helix</keyword>
<keyword evidence="9" id="KW-1185">Reference proteome</keyword>
<dbReference type="Pfam" id="PF00953">
    <property type="entry name" value="Glycos_transf_4"/>
    <property type="match status" value="1"/>
</dbReference>
<keyword evidence="4 7" id="KW-0812">Transmembrane</keyword>
<keyword evidence="6 7" id="KW-0472">Membrane</keyword>
<feature type="transmembrane region" description="Helical" evidence="7">
    <location>
        <begin position="6"/>
        <end position="27"/>
    </location>
</feature>
<accession>A0ABU3XNB0</accession>
<dbReference type="PANTHER" id="PTHR22926">
    <property type="entry name" value="PHOSPHO-N-ACETYLMURAMOYL-PENTAPEPTIDE-TRANSFERASE"/>
    <property type="match status" value="1"/>
</dbReference>
<feature type="transmembrane region" description="Helical" evidence="7">
    <location>
        <begin position="213"/>
        <end position="231"/>
    </location>
</feature>
<reference evidence="8 9" key="1">
    <citation type="submission" date="2023-10" db="EMBL/GenBank/DDBJ databases">
        <title>Pseudomonas otitidis isolated from a paediatric patient with cystic fibrosis in Chile.</title>
        <authorList>
            <person name="Amsteins-Romero L."/>
            <person name="Opazo-Capurro A."/>
            <person name="Matus-Kohler M."/>
            <person name="Gonzalez-Rocha G."/>
        </authorList>
    </citation>
    <scope>NUCLEOTIDE SEQUENCE [LARGE SCALE GENOMIC DNA]</scope>
    <source>
        <strain evidence="8 9">P-714</strain>
    </source>
</reference>
<feature type="transmembrane region" description="Helical" evidence="7">
    <location>
        <begin position="281"/>
        <end position="301"/>
    </location>
</feature>
<feature type="transmembrane region" description="Helical" evidence="7">
    <location>
        <begin position="160"/>
        <end position="178"/>
    </location>
</feature>
<feature type="transmembrane region" description="Helical" evidence="7">
    <location>
        <begin position="134"/>
        <end position="153"/>
    </location>
</feature>
<gene>
    <name evidence="8" type="ORF">R0G64_08390</name>
</gene>
<sequence>MPTTFYILPIVLLLAFLLTGLLRQYALSKRLVDVPNARSSHQVPTPRGGGVSFVICFLFGLICLSYVDYVDTGLLLSLIGAGLFTALIGFLDDHGHVPARWRLLGHFIAAAWGLYWLGGVPPIRLMGLQFEPSFIGQILALIYLVWMLNLYNFMDGIDGIASVQAICACVGGGVLLYLKSEPLLAIYPLLLSAAVLGFMLWNFPRAFIFMGDAGSGFLGILLALLSLYFGWLHSDLFLSWLILLGVFISDATLTLVRRLLRGEKIYEAHRSHAYQYASLRFGSHVPVTFGVALINVFWLLPVASFVMLEVLDGFWGVIVAYVPLVCFWLKFSAEK</sequence>
<dbReference type="CDD" id="cd06854">
    <property type="entry name" value="GT_WbpL_WbcO_like"/>
    <property type="match status" value="1"/>
</dbReference>
<comment type="caution">
    <text evidence="8">The sequence shown here is derived from an EMBL/GenBank/DDBJ whole genome shotgun (WGS) entry which is preliminary data.</text>
</comment>
<evidence type="ECO:0000256" key="7">
    <source>
        <dbReference type="SAM" id="Phobius"/>
    </source>
</evidence>
<evidence type="ECO:0000313" key="8">
    <source>
        <dbReference type="EMBL" id="MDV3439439.1"/>
    </source>
</evidence>
<evidence type="ECO:0000313" key="9">
    <source>
        <dbReference type="Proteomes" id="UP001273935"/>
    </source>
</evidence>
<feature type="transmembrane region" description="Helical" evidence="7">
    <location>
        <begin position="313"/>
        <end position="331"/>
    </location>
</feature>
<keyword evidence="3" id="KW-0808">Transferase</keyword>
<comment type="subcellular location">
    <subcellularLocation>
        <location evidence="1">Cell membrane</location>
        <topology evidence="1">Multi-pass membrane protein</topology>
    </subcellularLocation>
</comment>
<protein>
    <submittedName>
        <fullName evidence="8">Glycosyltransferase family 4 protein</fullName>
    </submittedName>
</protein>
<dbReference type="Proteomes" id="UP001273935">
    <property type="component" value="Unassembled WGS sequence"/>
</dbReference>
<proteinExistence type="predicted"/>
<evidence type="ECO:0000256" key="5">
    <source>
        <dbReference type="ARBA" id="ARBA00022989"/>
    </source>
</evidence>
<feature type="transmembrane region" description="Helical" evidence="7">
    <location>
        <begin position="48"/>
        <end position="67"/>
    </location>
</feature>
<dbReference type="PANTHER" id="PTHR22926:SF3">
    <property type="entry name" value="UNDECAPRENYL-PHOSPHATE ALPHA-N-ACETYLGLUCOSAMINYL 1-PHOSPHATE TRANSFERASE"/>
    <property type="match status" value="1"/>
</dbReference>
<name>A0ABU3XNB0_9GAMM</name>
<keyword evidence="2" id="KW-1003">Cell membrane</keyword>
<dbReference type="EMBL" id="JAWJUL010000024">
    <property type="protein sequence ID" value="MDV3439439.1"/>
    <property type="molecule type" value="Genomic_DNA"/>
</dbReference>
<organism evidence="8 9">
    <name type="scientific">Metapseudomonas otitidis</name>
    <dbReference type="NCBI Taxonomy" id="319939"/>
    <lineage>
        <taxon>Bacteria</taxon>
        <taxon>Pseudomonadati</taxon>
        <taxon>Pseudomonadota</taxon>
        <taxon>Gammaproteobacteria</taxon>
        <taxon>Pseudomonadales</taxon>
        <taxon>Pseudomonadaceae</taxon>
        <taxon>Metapseudomonas</taxon>
    </lineage>
</organism>
<feature type="transmembrane region" description="Helical" evidence="7">
    <location>
        <begin position="103"/>
        <end position="122"/>
    </location>
</feature>
<dbReference type="InterPro" id="IPR000715">
    <property type="entry name" value="Glycosyl_transferase_4"/>
</dbReference>
<evidence type="ECO:0000256" key="6">
    <source>
        <dbReference type="ARBA" id="ARBA00023136"/>
    </source>
</evidence>
<feature type="transmembrane region" description="Helical" evidence="7">
    <location>
        <begin position="237"/>
        <end position="260"/>
    </location>
</feature>
<feature type="transmembrane region" description="Helical" evidence="7">
    <location>
        <begin position="184"/>
        <end position="201"/>
    </location>
</feature>
<evidence type="ECO:0000256" key="3">
    <source>
        <dbReference type="ARBA" id="ARBA00022679"/>
    </source>
</evidence>
<evidence type="ECO:0000256" key="4">
    <source>
        <dbReference type="ARBA" id="ARBA00022692"/>
    </source>
</evidence>